<dbReference type="Proteomes" id="UP001206548">
    <property type="component" value="Unassembled WGS sequence"/>
</dbReference>
<keyword evidence="4" id="KW-0949">S-adenosyl-L-methionine</keyword>
<feature type="region of interest" description="Disordered" evidence="6">
    <location>
        <begin position="138"/>
        <end position="158"/>
    </location>
</feature>
<keyword evidence="9" id="KW-1185">Reference proteome</keyword>
<proteinExistence type="inferred from homology"/>
<evidence type="ECO:0000313" key="8">
    <source>
        <dbReference type="EMBL" id="MCS4488114.1"/>
    </source>
</evidence>
<evidence type="ECO:0000256" key="5">
    <source>
        <dbReference type="ARBA" id="ARBA00022747"/>
    </source>
</evidence>
<feature type="domain" description="DNA methylase N-4/N-6" evidence="7">
    <location>
        <begin position="112"/>
        <end position="463"/>
    </location>
</feature>
<evidence type="ECO:0000256" key="4">
    <source>
        <dbReference type="ARBA" id="ARBA00022691"/>
    </source>
</evidence>
<comment type="caution">
    <text evidence="8">The sequence shown here is derived from an EMBL/GenBank/DDBJ whole genome shotgun (WGS) entry which is preliminary data.</text>
</comment>
<evidence type="ECO:0000259" key="7">
    <source>
        <dbReference type="Pfam" id="PF01555"/>
    </source>
</evidence>
<reference evidence="8 9" key="1">
    <citation type="journal article" date="2023" name="Int. J. Syst. Evol. Microbiol.">
        <title>Streptococcus sciuri sp. nov., Staphylococcus marylandisciuri sp. nov. and Staphylococcus americanisciuri sp. nov., isolated from faeces of eastern grey squirrel (Sciurus carolinensis).</title>
        <authorList>
            <person name="Volokhov D.V."/>
            <person name="Zagorodnyaya T.A."/>
            <person name="Furtak V.A."/>
            <person name="Nattanmai G."/>
            <person name="Randall L."/>
            <person name="Jose S."/>
            <person name="Gao Y."/>
            <person name="Eisenberg T."/>
            <person name="Delmonte P."/>
            <person name="Blom J."/>
            <person name="Mitchell K.K."/>
        </authorList>
    </citation>
    <scope>NUCLEOTIDE SEQUENCE [LARGE SCALE GENOMIC DNA]</scope>
    <source>
        <strain evidence="8 9">SQ9-PEA</strain>
    </source>
</reference>
<gene>
    <name evidence="8" type="ORF">NXS10_03935</name>
</gene>
<evidence type="ECO:0000256" key="1">
    <source>
        <dbReference type="ARBA" id="ARBA00006594"/>
    </source>
</evidence>
<dbReference type="InterPro" id="IPR029063">
    <property type="entry name" value="SAM-dependent_MTases_sf"/>
</dbReference>
<dbReference type="PROSITE" id="PS00092">
    <property type="entry name" value="N6_MTASE"/>
    <property type="match status" value="1"/>
</dbReference>
<dbReference type="InterPro" id="IPR002052">
    <property type="entry name" value="DNA_methylase_N6_adenine_CS"/>
</dbReference>
<name>A0ABT2F6R1_9STRE</name>
<organism evidence="8 9">
    <name type="scientific">Streptococcus sciuri</name>
    <dbReference type="NCBI Taxonomy" id="2973939"/>
    <lineage>
        <taxon>Bacteria</taxon>
        <taxon>Bacillati</taxon>
        <taxon>Bacillota</taxon>
        <taxon>Bacilli</taxon>
        <taxon>Lactobacillales</taxon>
        <taxon>Streptococcaceae</taxon>
        <taxon>Streptococcus</taxon>
    </lineage>
</organism>
<dbReference type="RefSeq" id="WP_259137906.1">
    <property type="nucleotide sequence ID" value="NZ_JANUXX010000003.1"/>
</dbReference>
<evidence type="ECO:0000256" key="2">
    <source>
        <dbReference type="ARBA" id="ARBA00022603"/>
    </source>
</evidence>
<dbReference type="Pfam" id="PF01555">
    <property type="entry name" value="N6_N4_Mtase"/>
    <property type="match status" value="1"/>
</dbReference>
<keyword evidence="5" id="KW-0680">Restriction system</keyword>
<comment type="similarity">
    <text evidence="1">Belongs to the N(4)/N(6)-methyltransferase family.</text>
</comment>
<feature type="compositionally biased region" description="Basic and acidic residues" evidence="6">
    <location>
        <begin position="138"/>
        <end position="152"/>
    </location>
</feature>
<sequence>MCLREQLIEQIGRLFPTCLTEDRGEDGFLRRSVDFERLRDFLAPTLATSPETYEFRWVGKTSSLRQAGRRTTKTLRPDLDESVNFEGSENVFITGDNLEVLKILQESYLGAVDMIYIDPPYNRGDDLVYRDNYHQTKAEQDAREGNLDEKGQRLRKNTKTNSRYHSDWLNMIYPRLLLARNLLKDSGVIFISIDDNEQANLKQVCDEVFGQENFIASITRNTNSSKNQSLYISVSHEYCLVYSKDILSLNQKHAGNKWEVNKNNIAEYKKRIVKLQKMGLSSDEITAELKELTKYPRFIDFTNYWYVDKRGVYMKGDLGGVKNGSMQPIINPLTNKEDPVPPGGFRYKTEKLLELINDNRIHFHTDGSLPRIKRYLDENSKQRPKSIMSDDQRPDNKRLKDFGLDFDNPKQLTFMSRILSIFENDSLFMDFFAGSATTADAVMQLNAEDGGKRKYILCTLDEVAESSAAKKAGFDTIDQIARERIRRAANKIRTEQADKADSLDLGFRAFRLAESNFRDVALTPGDTVQGDLLASVNHLREGTSALDLLFQVMLSWGSQLSLAITQQKQGDNTIYTVADGELIACFDEVIGEDTIRSVAKAQPERAVFWDASFANSSDKINLIQIFKELSPETQVKVV</sequence>
<dbReference type="InterPro" id="IPR002295">
    <property type="entry name" value="N4/N6-MTase_EcoPI_Mod-like"/>
</dbReference>
<dbReference type="EMBL" id="JANUXX010000003">
    <property type="protein sequence ID" value="MCS4488114.1"/>
    <property type="molecule type" value="Genomic_DNA"/>
</dbReference>
<keyword evidence="2" id="KW-0489">Methyltransferase</keyword>
<dbReference type="PIRSF" id="PIRSF015855">
    <property type="entry name" value="TypeIII_Mtase_mKpnI"/>
    <property type="match status" value="1"/>
</dbReference>
<evidence type="ECO:0000256" key="6">
    <source>
        <dbReference type="SAM" id="MobiDB-lite"/>
    </source>
</evidence>
<dbReference type="SUPFAM" id="SSF53335">
    <property type="entry name" value="S-adenosyl-L-methionine-dependent methyltransferases"/>
    <property type="match status" value="1"/>
</dbReference>
<dbReference type="InterPro" id="IPR002941">
    <property type="entry name" value="DNA_methylase_N4/N6"/>
</dbReference>
<accession>A0ABT2F6R1</accession>
<dbReference type="Gene3D" id="3.40.50.150">
    <property type="entry name" value="Vaccinia Virus protein VP39"/>
    <property type="match status" value="1"/>
</dbReference>
<keyword evidence="3" id="KW-0808">Transferase</keyword>
<protein>
    <submittedName>
        <fullName evidence="8">Site-specific DNA-methyltransferase</fullName>
    </submittedName>
</protein>
<dbReference type="PRINTS" id="PR00506">
    <property type="entry name" value="D21N6MTFRASE"/>
</dbReference>
<evidence type="ECO:0000256" key="3">
    <source>
        <dbReference type="ARBA" id="ARBA00022679"/>
    </source>
</evidence>
<evidence type="ECO:0000313" key="9">
    <source>
        <dbReference type="Proteomes" id="UP001206548"/>
    </source>
</evidence>